<dbReference type="GO" id="GO:0016788">
    <property type="term" value="F:hydrolase activity, acting on ester bonds"/>
    <property type="evidence" value="ECO:0007669"/>
    <property type="project" value="InterPro"/>
</dbReference>
<dbReference type="InterPro" id="IPR001130">
    <property type="entry name" value="TatD-like"/>
</dbReference>
<keyword evidence="2 4" id="KW-0479">Metal-binding</keyword>
<protein>
    <submittedName>
        <fullName evidence="5">Hydrolase TatD</fullName>
    </submittedName>
</protein>
<accession>A0A432Z334</accession>
<dbReference type="EMBL" id="PIQE01000003">
    <property type="protein sequence ID" value="RUO72308.1"/>
    <property type="molecule type" value="Genomic_DNA"/>
</dbReference>
<evidence type="ECO:0000256" key="2">
    <source>
        <dbReference type="ARBA" id="ARBA00022723"/>
    </source>
</evidence>
<dbReference type="Gene3D" id="3.20.20.140">
    <property type="entry name" value="Metal-dependent hydrolases"/>
    <property type="match status" value="1"/>
</dbReference>
<dbReference type="STRING" id="1122124.GCA_000423165_01941"/>
<dbReference type="GO" id="GO:0046872">
    <property type="term" value="F:metal ion binding"/>
    <property type="evidence" value="ECO:0007669"/>
    <property type="project" value="UniProtKB-KW"/>
</dbReference>
<evidence type="ECO:0000313" key="6">
    <source>
        <dbReference type="Proteomes" id="UP000287022"/>
    </source>
</evidence>
<feature type="binding site" evidence="4">
    <location>
        <position position="159"/>
    </location>
    <ligand>
        <name>a divalent metal cation</name>
        <dbReference type="ChEBI" id="CHEBI:60240"/>
        <label>2</label>
    </ligand>
</feature>
<gene>
    <name evidence="5" type="ORF">CWI80_09895</name>
</gene>
<dbReference type="InterPro" id="IPR032466">
    <property type="entry name" value="Metal_Hydrolase"/>
</dbReference>
<dbReference type="Proteomes" id="UP000287022">
    <property type="component" value="Unassembled WGS sequence"/>
</dbReference>
<evidence type="ECO:0000256" key="1">
    <source>
        <dbReference type="ARBA" id="ARBA00009275"/>
    </source>
</evidence>
<evidence type="ECO:0000313" key="5">
    <source>
        <dbReference type="EMBL" id="RUO72308.1"/>
    </source>
</evidence>
<evidence type="ECO:0000256" key="4">
    <source>
        <dbReference type="PIRSR" id="PIRSR005902-1"/>
    </source>
</evidence>
<dbReference type="AlphaFoldDB" id="A0A432Z334"/>
<keyword evidence="6" id="KW-1185">Reference proteome</keyword>
<feature type="binding site" evidence="4">
    <location>
        <position position="210"/>
    </location>
    <ligand>
        <name>a divalent metal cation</name>
        <dbReference type="ChEBI" id="CHEBI:60240"/>
        <label>1</label>
    </ligand>
</feature>
<keyword evidence="3 5" id="KW-0378">Hydrolase</keyword>
<evidence type="ECO:0000256" key="3">
    <source>
        <dbReference type="ARBA" id="ARBA00022801"/>
    </source>
</evidence>
<dbReference type="InterPro" id="IPR018228">
    <property type="entry name" value="DNase_TatD-rel_CS"/>
</dbReference>
<comment type="similarity">
    <text evidence="1">Belongs to the metallo-dependent hydrolases superfamily. TatD-type hydrolase family.</text>
</comment>
<dbReference type="PANTHER" id="PTHR46124:SF2">
    <property type="entry name" value="D-AMINOACYL-TRNA DEACYLASE"/>
    <property type="match status" value="1"/>
</dbReference>
<proteinExistence type="inferred from homology"/>
<dbReference type="PROSITE" id="PS01091">
    <property type="entry name" value="TATD_3"/>
    <property type="match status" value="1"/>
</dbReference>
<reference evidence="6" key="1">
    <citation type="journal article" date="2018" name="Front. Microbiol.">
        <title>Genome-Based Analysis Reveals the Taxonomy and Diversity of the Family Idiomarinaceae.</title>
        <authorList>
            <person name="Liu Y."/>
            <person name="Lai Q."/>
            <person name="Shao Z."/>
        </authorList>
    </citation>
    <scope>NUCLEOTIDE SEQUENCE [LARGE SCALE GENOMIC DNA]</scope>
    <source>
        <strain evidence="6">c121</strain>
    </source>
</reference>
<comment type="caution">
    <text evidence="5">The sequence shown here is derived from an EMBL/GenBank/DDBJ whole genome shotgun (WGS) entry which is preliminary data.</text>
</comment>
<sequence>MQATDFRWFDGGVNITHSKLHDQLEDVLARAANVGVVELLAIACNLEDTRTLCQLAERYPQLRVTAGVHPHDAAAAPADLARQLLALAQQPAVVAIGECGLDFNRNYSPPEVQRQVFETQLQVAAELGLPVYLHERDAFTDQLAYLKRYRSSIPAMLAHCFTGSCEELEGYLQLDCYIGITGWVCDERRGGALREAVPMIPSDRLVLETDAPFLLPRTLRPRPSYNEPCWLPEIASVVAQLRDESLTNLSAATWRNSQRLFGCEGWRQN</sequence>
<feature type="binding site" evidence="4">
    <location>
        <position position="98"/>
    </location>
    <ligand>
        <name>a divalent metal cation</name>
        <dbReference type="ChEBI" id="CHEBI:60240"/>
        <label>1</label>
    </ligand>
</feature>
<dbReference type="FunFam" id="3.20.20.140:FF:000005">
    <property type="entry name" value="TatD family hydrolase"/>
    <property type="match status" value="1"/>
</dbReference>
<dbReference type="PANTHER" id="PTHR46124">
    <property type="entry name" value="D-AMINOACYL-TRNA DEACYLASE"/>
    <property type="match status" value="1"/>
</dbReference>
<feature type="binding site" evidence="4">
    <location>
        <position position="134"/>
    </location>
    <ligand>
        <name>a divalent metal cation</name>
        <dbReference type="ChEBI" id="CHEBI:60240"/>
        <label>2</label>
    </ligand>
</feature>
<name>A0A432Z334_9GAMM</name>
<dbReference type="SUPFAM" id="SSF51556">
    <property type="entry name" value="Metallo-dependent hydrolases"/>
    <property type="match status" value="1"/>
</dbReference>
<dbReference type="GO" id="GO:0005829">
    <property type="term" value="C:cytosol"/>
    <property type="evidence" value="ECO:0007669"/>
    <property type="project" value="TreeGrafter"/>
</dbReference>
<dbReference type="Pfam" id="PF01026">
    <property type="entry name" value="TatD_DNase"/>
    <property type="match status" value="1"/>
</dbReference>
<dbReference type="CDD" id="cd01310">
    <property type="entry name" value="TatD_DNAse"/>
    <property type="match status" value="1"/>
</dbReference>
<dbReference type="PIRSF" id="PIRSF005902">
    <property type="entry name" value="DNase_TatD"/>
    <property type="match status" value="1"/>
</dbReference>
<organism evidence="5 6">
    <name type="scientific">Pseudidiomarina sediminum</name>
    <dbReference type="NCBI Taxonomy" id="431675"/>
    <lineage>
        <taxon>Bacteria</taxon>
        <taxon>Pseudomonadati</taxon>
        <taxon>Pseudomonadota</taxon>
        <taxon>Gammaproteobacteria</taxon>
        <taxon>Alteromonadales</taxon>
        <taxon>Idiomarinaceae</taxon>
        <taxon>Pseudidiomarina</taxon>
    </lineage>
</organism>